<organism evidence="1 2">
    <name type="scientific">Ajellomyces capsulatus (strain G186AR / H82 / ATCC MYA-2454 / RMSCC 2432)</name>
    <name type="common">Darling's disease fungus</name>
    <name type="synonym">Histoplasma capsulatum</name>
    <dbReference type="NCBI Taxonomy" id="447093"/>
    <lineage>
        <taxon>Eukaryota</taxon>
        <taxon>Fungi</taxon>
        <taxon>Dikarya</taxon>
        <taxon>Ascomycota</taxon>
        <taxon>Pezizomycotina</taxon>
        <taxon>Eurotiomycetes</taxon>
        <taxon>Eurotiomycetidae</taxon>
        <taxon>Onygenales</taxon>
        <taxon>Ajellomycetaceae</taxon>
        <taxon>Histoplasma</taxon>
    </lineage>
</organism>
<dbReference type="HOGENOM" id="CLU_1958954_0_0_1"/>
<evidence type="ECO:0000313" key="1">
    <source>
        <dbReference type="EMBL" id="EEH05483.1"/>
    </source>
</evidence>
<dbReference type="VEuPathDB" id="FungiDB:I7I50_05453"/>
<gene>
    <name evidence="1" type="ORF">HCBG_06602</name>
</gene>
<protein>
    <submittedName>
        <fullName evidence="1">Uncharacterized protein</fullName>
    </submittedName>
</protein>
<dbReference type="RefSeq" id="XP_045285964.1">
    <property type="nucleotide sequence ID" value="XM_045433651.1"/>
</dbReference>
<dbReference type="GeneID" id="69039618"/>
<dbReference type="AlphaFoldDB" id="C0NTX2"/>
<accession>C0NTX2</accession>
<dbReference type="InParanoid" id="C0NTX2"/>
<dbReference type="EMBL" id="GG663371">
    <property type="protein sequence ID" value="EEH05483.1"/>
    <property type="molecule type" value="Genomic_DNA"/>
</dbReference>
<evidence type="ECO:0000313" key="2">
    <source>
        <dbReference type="Proteomes" id="UP000001631"/>
    </source>
</evidence>
<name>C0NTX2_AJECG</name>
<reference evidence="1" key="1">
    <citation type="submission" date="2009-02" db="EMBL/GenBank/DDBJ databases">
        <title>The Genome Sequence of Ajellomyces capsulatus strain G186AR.</title>
        <authorList>
            <consortium name="The Broad Institute Genome Sequencing Platform"/>
            <person name="Champion M."/>
            <person name="Cuomo C."/>
            <person name="Ma L.-J."/>
            <person name="Henn M.R."/>
            <person name="Sil A."/>
            <person name="Goldman B."/>
            <person name="Young S.K."/>
            <person name="Kodira C.D."/>
            <person name="Zeng Q."/>
            <person name="Koehrsen M."/>
            <person name="Alvarado L."/>
            <person name="Berlin A."/>
            <person name="Borenstein D."/>
            <person name="Chen Z."/>
            <person name="Engels R."/>
            <person name="Freedman E."/>
            <person name="Gellesch M."/>
            <person name="Goldberg J."/>
            <person name="Griggs A."/>
            <person name="Gujja S."/>
            <person name="Heiman D."/>
            <person name="Hepburn T."/>
            <person name="Howarth C."/>
            <person name="Jen D."/>
            <person name="Larson L."/>
            <person name="Lewis B."/>
            <person name="Mehta T."/>
            <person name="Park D."/>
            <person name="Pearson M."/>
            <person name="Roberts A."/>
            <person name="Saif S."/>
            <person name="Shea T."/>
            <person name="Shenoy N."/>
            <person name="Sisk P."/>
            <person name="Stolte C."/>
            <person name="Sykes S."/>
            <person name="Walk T."/>
            <person name="White J."/>
            <person name="Yandava C."/>
            <person name="Klein B."/>
            <person name="McEwen J.G."/>
            <person name="Puccia R."/>
            <person name="Goldman G.H."/>
            <person name="Felipe M.S."/>
            <person name="Nino-Vega G."/>
            <person name="San-Blas G."/>
            <person name="Taylor J."/>
            <person name="Mendoza L."/>
            <person name="Galagan J."/>
            <person name="Nusbaum C."/>
            <person name="Birren B."/>
        </authorList>
    </citation>
    <scope>NUCLEOTIDE SEQUENCE</scope>
    <source>
        <strain evidence="1">G186AR</strain>
    </source>
</reference>
<sequence>MAHGAAISFYARLVMTMLGKERKRKKETLCDRPARSATESFREIWSMLLFYQSILIPCNPEQSCIRPLIANHEPVALLPIDGNVAGFLWGESMEMIGFVKDNLKLLASPPLGPLSRVCTELSILLTND</sequence>
<proteinExistence type="predicted"/>
<dbReference type="Proteomes" id="UP000001631">
    <property type="component" value="Unassembled WGS sequence"/>
</dbReference>
<keyword evidence="2" id="KW-1185">Reference proteome</keyword>